<evidence type="ECO:0008006" key="5">
    <source>
        <dbReference type="Google" id="ProtNLM"/>
    </source>
</evidence>
<accession>A0A109K4E0</accession>
<dbReference type="InterPro" id="IPR029058">
    <property type="entry name" value="AB_hydrolase_fold"/>
</dbReference>
<feature type="transmembrane region" description="Helical" evidence="2">
    <location>
        <begin position="427"/>
        <end position="450"/>
    </location>
</feature>
<evidence type="ECO:0000313" key="4">
    <source>
        <dbReference type="Proteomes" id="UP000057737"/>
    </source>
</evidence>
<reference evidence="3 4" key="1">
    <citation type="submission" date="2015-11" db="EMBL/GenBank/DDBJ databases">
        <title>Draft Genome Sequence of the Strain BR 10303 (Bradyrhizobium sp.) isolated from nodules of Centrolobium paraense.</title>
        <authorList>
            <person name="Zelli J.E."/>
            <person name="Simoes-Araujo J.L."/>
            <person name="Barauna A.C."/>
            <person name="Silva K."/>
        </authorList>
    </citation>
    <scope>NUCLEOTIDE SEQUENCE [LARGE SCALE GENOMIC DNA]</scope>
    <source>
        <strain evidence="3 4">BR 10303</strain>
    </source>
</reference>
<dbReference type="SUPFAM" id="SSF53474">
    <property type="entry name" value="alpha/beta-Hydrolases"/>
    <property type="match status" value="1"/>
</dbReference>
<comment type="caution">
    <text evidence="3">The sequence shown here is derived from an EMBL/GenBank/DDBJ whole genome shotgun (WGS) entry which is preliminary data.</text>
</comment>
<protein>
    <recommendedName>
        <fullName evidence="5">Alpha/beta hydrolase</fullName>
    </recommendedName>
</protein>
<evidence type="ECO:0000313" key="3">
    <source>
        <dbReference type="EMBL" id="KWV60466.1"/>
    </source>
</evidence>
<feature type="transmembrane region" description="Helical" evidence="2">
    <location>
        <begin position="134"/>
        <end position="155"/>
    </location>
</feature>
<name>A0A109K4E0_9BRAD</name>
<dbReference type="Proteomes" id="UP000057737">
    <property type="component" value="Unassembled WGS sequence"/>
</dbReference>
<gene>
    <name evidence="3" type="ORF">AS156_29240</name>
</gene>
<dbReference type="AlphaFoldDB" id="A0A109K4E0"/>
<dbReference type="Gene3D" id="3.40.50.1820">
    <property type="entry name" value="alpha/beta hydrolase"/>
    <property type="match status" value="1"/>
</dbReference>
<dbReference type="OrthoDB" id="231913at2"/>
<dbReference type="RefSeq" id="WP_066500497.1">
    <property type="nucleotide sequence ID" value="NZ_LNCU01000019.1"/>
</dbReference>
<keyword evidence="4" id="KW-1185">Reference proteome</keyword>
<keyword evidence="2" id="KW-0812">Transmembrane</keyword>
<proteinExistence type="predicted"/>
<keyword evidence="2" id="KW-0472">Membrane</keyword>
<keyword evidence="2" id="KW-1133">Transmembrane helix</keyword>
<evidence type="ECO:0000256" key="1">
    <source>
        <dbReference type="SAM" id="MobiDB-lite"/>
    </source>
</evidence>
<feature type="transmembrane region" description="Helical" evidence="2">
    <location>
        <begin position="175"/>
        <end position="197"/>
    </location>
</feature>
<sequence length="1006" mass="110436">MEETEHEAERIILVHGTGAADIADRGSRWWQFGSLFQSHVQSRLAGFCFDKPFHWSGANLEDRRYLAGMELLARLYDLEGTRSAYHLVAHSHGGSVVWHCLVASARAGKKLKGLKSWTTIGTPFIAFRSLQTDLWLVVACLTACSLFAMSLAPASPDELLEAVKRLHRDGQTLPIAIYATLLTLLALIAVFAVLTVAQPLIAWLKDRHLAGSERRAKDWYGKLWLGLWHTLDEPINLIAGTLGTAPYIAPRFSTTSLLKFVPFLVPLYDTLFARAADEFIWSKIAQRAQGSNIVGRRVASVGRALLVMSPGWGPLPTDISARLTERSNLRAGETVDRLRALFEGAYDSQGSEVIFRTAARSVTFQELIHTSYFDDDGVRDLIASWIRRSSSPPESVEATVFPSPPDFRASETATAPKKGSGLTRLNLVFALALIATSGLLATATLSYFGARIAPATDRYQIESIADAMRRPSVTSVGADKALPGVLVRLEALGYGPRAEAFLDDIGDIIAMRNAAEEIGYALGYAGDFDRLEAVALRSRDSEGVSIQILSVKSAAVLGAVAAGRVPPDDLIAELRSQFVRKASGPSMRTVTRALIAFYTKAQNHVELLTKLVTDRGASPMPSAPMVTPSNLAIDQTDDCFFAYSIALSPDLSPAERLDIVRKVDCRIDDDTRFIATFLSSQIDAPDYETIRTLVRGKPIESISAKNALLGDRDGDDKEETVENVVRRVVTAIEIGKAFERFRSADLNDAFDAADDKVSTSFALHVMSGVAERLVRIGDDEGANELYTRLERDIPQLYAEHPAEAFKNEFFEADSIAAFRGLVAHLRTIGQRERAEWWTRQTYAILLDRKDDDNKLRPWWYATIADSARSLNLTKLASEALQLGLALKDPAPEERSVRGVVELATVAAALDGADPGQVTRSALEKATDWLNRVSQTEGLEVDLVRLVSGWSHIRELPRAREVAEHSPSKRATLAGYVAILDTAIDKIGSRKPAARLSLERIVSGWRD</sequence>
<feature type="region of interest" description="Disordered" evidence="1">
    <location>
        <begin position="394"/>
        <end position="417"/>
    </location>
</feature>
<organism evidence="3 4">
    <name type="scientific">Bradyrhizobium macuxiense</name>
    <dbReference type="NCBI Taxonomy" id="1755647"/>
    <lineage>
        <taxon>Bacteria</taxon>
        <taxon>Pseudomonadati</taxon>
        <taxon>Pseudomonadota</taxon>
        <taxon>Alphaproteobacteria</taxon>
        <taxon>Hyphomicrobiales</taxon>
        <taxon>Nitrobacteraceae</taxon>
        <taxon>Bradyrhizobium</taxon>
    </lineage>
</organism>
<evidence type="ECO:0000256" key="2">
    <source>
        <dbReference type="SAM" id="Phobius"/>
    </source>
</evidence>
<dbReference type="EMBL" id="LNCU01000019">
    <property type="protein sequence ID" value="KWV60466.1"/>
    <property type="molecule type" value="Genomic_DNA"/>
</dbReference>